<reference evidence="2" key="1">
    <citation type="submission" date="2021-10" db="EMBL/GenBank/DDBJ databases">
        <title>De novo Genome Assembly of Clathrus columnatus (Basidiomycota, Fungi) Using Illumina and Nanopore Sequence Data.</title>
        <authorList>
            <person name="Ogiso-Tanaka E."/>
            <person name="Itagaki H."/>
            <person name="Hosoya T."/>
            <person name="Hosaka K."/>
        </authorList>
    </citation>
    <scope>NUCLEOTIDE SEQUENCE</scope>
    <source>
        <strain evidence="2">MO-923</strain>
    </source>
</reference>
<accession>A0AAV5ANV3</accession>
<name>A0AAV5ANV3_9AGAM</name>
<dbReference type="InterPro" id="IPR045340">
    <property type="entry name" value="DUF6533"/>
</dbReference>
<comment type="caution">
    <text evidence="2">The sequence shown here is derived from an EMBL/GenBank/DDBJ whole genome shotgun (WGS) entry which is preliminary data.</text>
</comment>
<dbReference type="Proteomes" id="UP001050691">
    <property type="component" value="Unassembled WGS sequence"/>
</dbReference>
<protein>
    <recommendedName>
        <fullName evidence="1">DUF6533 domain-containing protein</fullName>
    </recommendedName>
</protein>
<proteinExistence type="predicted"/>
<evidence type="ECO:0000313" key="2">
    <source>
        <dbReference type="EMBL" id="GJJ14349.1"/>
    </source>
</evidence>
<gene>
    <name evidence="2" type="ORF">Clacol_008613</name>
</gene>
<organism evidence="2 3">
    <name type="scientific">Clathrus columnatus</name>
    <dbReference type="NCBI Taxonomy" id="1419009"/>
    <lineage>
        <taxon>Eukaryota</taxon>
        <taxon>Fungi</taxon>
        <taxon>Dikarya</taxon>
        <taxon>Basidiomycota</taxon>
        <taxon>Agaricomycotina</taxon>
        <taxon>Agaricomycetes</taxon>
        <taxon>Phallomycetidae</taxon>
        <taxon>Phallales</taxon>
        <taxon>Clathraceae</taxon>
        <taxon>Clathrus</taxon>
    </lineage>
</organism>
<feature type="domain" description="DUF6533" evidence="1">
    <location>
        <begin position="32"/>
        <end position="57"/>
    </location>
</feature>
<dbReference type="EMBL" id="BPWL01000009">
    <property type="protein sequence ID" value="GJJ14349.1"/>
    <property type="molecule type" value="Genomic_DNA"/>
</dbReference>
<dbReference type="AlphaFoldDB" id="A0AAV5ANV3"/>
<evidence type="ECO:0000313" key="3">
    <source>
        <dbReference type="Proteomes" id="UP001050691"/>
    </source>
</evidence>
<keyword evidence="3" id="KW-1185">Reference proteome</keyword>
<dbReference type="Pfam" id="PF20151">
    <property type="entry name" value="DUF6533"/>
    <property type="match status" value="1"/>
</dbReference>
<sequence length="131" mass="15030">MVSSAGPLIVNEINELVQEAQGTLALLLPETAANALLIWDTIITFDQEVELIWNLRILWKKFQTTLQFAYTLGLEYRSHISLFDLDLSEVSSSTCYDRPSPWCTSRMYCNIFSEVSFRDLGLEDSLLLFRD</sequence>
<evidence type="ECO:0000259" key="1">
    <source>
        <dbReference type="Pfam" id="PF20151"/>
    </source>
</evidence>